<dbReference type="EMBL" id="JAHWLI010000012">
    <property type="protein sequence ID" value="MBW3115957.1"/>
    <property type="molecule type" value="Genomic_DNA"/>
</dbReference>
<evidence type="ECO:0000313" key="3">
    <source>
        <dbReference type="Proteomes" id="UP000834611"/>
    </source>
</evidence>
<accession>A0A9N8D3S9</accession>
<protein>
    <submittedName>
        <fullName evidence="1">Uncharacterized protein</fullName>
    </submittedName>
</protein>
<name>A0A9N8D3S9_PRORE</name>
<reference evidence="2" key="2">
    <citation type="submission" date="2021-07" db="EMBL/GenBank/DDBJ databases">
        <authorList>
            <person name="Stanton E."/>
        </authorList>
    </citation>
    <scope>NUCLEOTIDE SEQUENCE</scope>
    <source>
        <strain evidence="2">2021EL-01139</strain>
    </source>
</reference>
<dbReference type="Proteomes" id="UP001155882">
    <property type="component" value="Unassembled WGS sequence"/>
</dbReference>
<proteinExistence type="predicted"/>
<sequence length="92" mass="10318">MEFKLTSVFHICATKYRISKDSHSIPDYRAAVALMCHIPNSPAEHQPVTDYYLSFIPSLVVYSSCYVQTPLTCNFSCVIPNSGPPDQYIAIN</sequence>
<evidence type="ECO:0000313" key="2">
    <source>
        <dbReference type="EMBL" id="MBW3115957.1"/>
    </source>
</evidence>
<evidence type="ECO:0000313" key="1">
    <source>
        <dbReference type="EMBL" id="CAB5698885.1"/>
    </source>
</evidence>
<dbReference type="RefSeq" id="WP_137018932.1">
    <property type="nucleotide sequence ID" value="NZ_CP039844.1"/>
</dbReference>
<dbReference type="Proteomes" id="UP000834611">
    <property type="component" value="Unassembled WGS sequence"/>
</dbReference>
<dbReference type="AlphaFoldDB" id="A0A9N8D3S9"/>
<reference evidence="1" key="1">
    <citation type="submission" date="2020-05" db="EMBL/GenBank/DDBJ databases">
        <authorList>
            <person name="Delgado-Blas J."/>
        </authorList>
    </citation>
    <scope>NUCLEOTIDE SEQUENCE</scope>
    <source>
        <strain evidence="1">BB1453</strain>
    </source>
</reference>
<comment type="caution">
    <text evidence="1">The sequence shown here is derived from an EMBL/GenBank/DDBJ whole genome shotgun (WGS) entry which is preliminary data.</text>
</comment>
<gene>
    <name evidence="1" type="ORF">GHA_02472</name>
    <name evidence="2" type="ORF">KYI77_05730</name>
</gene>
<organism evidence="1 3">
    <name type="scientific">Providencia rettgeri</name>
    <dbReference type="NCBI Taxonomy" id="587"/>
    <lineage>
        <taxon>Bacteria</taxon>
        <taxon>Pseudomonadati</taxon>
        <taxon>Pseudomonadota</taxon>
        <taxon>Gammaproteobacteria</taxon>
        <taxon>Enterobacterales</taxon>
        <taxon>Morganellaceae</taxon>
        <taxon>Providencia</taxon>
    </lineage>
</organism>
<dbReference type="EMBL" id="CAHPSF010000006">
    <property type="protein sequence ID" value="CAB5698885.1"/>
    <property type="molecule type" value="Genomic_DNA"/>
</dbReference>